<dbReference type="SUPFAM" id="SSF46785">
    <property type="entry name" value="Winged helix' DNA-binding domain"/>
    <property type="match status" value="1"/>
</dbReference>
<dbReference type="Pfam" id="PF13412">
    <property type="entry name" value="HTH_24"/>
    <property type="match status" value="1"/>
</dbReference>
<dbReference type="InterPro" id="IPR036390">
    <property type="entry name" value="WH_DNA-bd_sf"/>
</dbReference>
<dbReference type="GO" id="GO:0005829">
    <property type="term" value="C:cytosol"/>
    <property type="evidence" value="ECO:0007669"/>
    <property type="project" value="TreeGrafter"/>
</dbReference>
<sequence>MDKGELDDIAWRLLRALQTDARAPLKALAQAAGLSVAATAERLKRLQEAGIVQRFAVEVDAVKAGYPVKAIVGITATQPGKKALLDRLRQAPEVLECHHVAGADSYMMTVVATGLADLERFIGTINGYGETRTSIVFSTPIERRGVVPPGIGKRT</sequence>
<dbReference type="InterPro" id="IPR000485">
    <property type="entry name" value="AsnC-type_HTH_dom"/>
</dbReference>
<dbReference type="SMART" id="SM00344">
    <property type="entry name" value="HTH_ASNC"/>
    <property type="match status" value="1"/>
</dbReference>
<dbReference type="SUPFAM" id="SSF54909">
    <property type="entry name" value="Dimeric alpha+beta barrel"/>
    <property type="match status" value="1"/>
</dbReference>
<evidence type="ECO:0000256" key="3">
    <source>
        <dbReference type="ARBA" id="ARBA00023163"/>
    </source>
</evidence>
<dbReference type="InterPro" id="IPR019887">
    <property type="entry name" value="Tscrpt_reg_AsnC/Lrp_C"/>
</dbReference>
<keyword evidence="1" id="KW-0805">Transcription regulation</keyword>
<feature type="domain" description="HTH asnC-type" evidence="4">
    <location>
        <begin position="6"/>
        <end position="67"/>
    </location>
</feature>
<evidence type="ECO:0000259" key="4">
    <source>
        <dbReference type="PROSITE" id="PS50956"/>
    </source>
</evidence>
<name>A0A6S7DQ57_9BURK</name>
<organism evidence="5 6">
    <name type="scientific">Achromobacter piechaudii</name>
    <dbReference type="NCBI Taxonomy" id="72556"/>
    <lineage>
        <taxon>Bacteria</taxon>
        <taxon>Pseudomonadati</taxon>
        <taxon>Pseudomonadota</taxon>
        <taxon>Betaproteobacteria</taxon>
        <taxon>Burkholderiales</taxon>
        <taxon>Alcaligenaceae</taxon>
        <taxon>Achromobacter</taxon>
    </lineage>
</organism>
<dbReference type="Gene3D" id="3.30.70.920">
    <property type="match status" value="1"/>
</dbReference>
<reference evidence="5 6" key="1">
    <citation type="submission" date="2020-04" db="EMBL/GenBank/DDBJ databases">
        <authorList>
            <person name="De Canck E."/>
        </authorList>
    </citation>
    <scope>NUCLEOTIDE SEQUENCE [LARGE SCALE GENOMIC DNA]</scope>
    <source>
        <strain evidence="5 6">LMG 1861</strain>
    </source>
</reference>
<evidence type="ECO:0000313" key="5">
    <source>
        <dbReference type="EMBL" id="CAB3846247.1"/>
    </source>
</evidence>
<dbReference type="GO" id="GO:0043565">
    <property type="term" value="F:sequence-specific DNA binding"/>
    <property type="evidence" value="ECO:0007669"/>
    <property type="project" value="InterPro"/>
</dbReference>
<gene>
    <name evidence="5" type="primary">lrpC_1</name>
    <name evidence="5" type="ORF">LMG1861_01561</name>
</gene>
<evidence type="ECO:0000256" key="2">
    <source>
        <dbReference type="ARBA" id="ARBA00023125"/>
    </source>
</evidence>
<dbReference type="InterPro" id="IPR036388">
    <property type="entry name" value="WH-like_DNA-bd_sf"/>
</dbReference>
<dbReference type="InterPro" id="IPR019888">
    <property type="entry name" value="Tscrpt_reg_AsnC-like"/>
</dbReference>
<keyword evidence="2" id="KW-0238">DNA-binding</keyword>
<evidence type="ECO:0000313" key="6">
    <source>
        <dbReference type="Proteomes" id="UP000494105"/>
    </source>
</evidence>
<proteinExistence type="predicted"/>
<dbReference type="PRINTS" id="PR00033">
    <property type="entry name" value="HTHASNC"/>
</dbReference>
<dbReference type="PANTHER" id="PTHR30154:SF53">
    <property type="entry name" value="HTH-TYPE TRANSCRIPTIONAL REGULATOR LRPC"/>
    <property type="match status" value="1"/>
</dbReference>
<accession>A0A6S7DQ57</accession>
<dbReference type="PROSITE" id="PS50956">
    <property type="entry name" value="HTH_ASNC_2"/>
    <property type="match status" value="1"/>
</dbReference>
<protein>
    <submittedName>
        <fullName evidence="5">HTH-type transcriptional regulator LrpC</fullName>
    </submittedName>
</protein>
<dbReference type="AlphaFoldDB" id="A0A6S7DQ57"/>
<dbReference type="Gene3D" id="1.10.10.10">
    <property type="entry name" value="Winged helix-like DNA-binding domain superfamily/Winged helix DNA-binding domain"/>
    <property type="match status" value="1"/>
</dbReference>
<dbReference type="RefSeq" id="WP_175128050.1">
    <property type="nucleotide sequence ID" value="NZ_CADILD010000001.1"/>
</dbReference>
<dbReference type="InterPro" id="IPR011008">
    <property type="entry name" value="Dimeric_a/b-barrel"/>
</dbReference>
<dbReference type="EMBL" id="CADILD010000001">
    <property type="protein sequence ID" value="CAB3846247.1"/>
    <property type="molecule type" value="Genomic_DNA"/>
</dbReference>
<dbReference type="Pfam" id="PF01037">
    <property type="entry name" value="AsnC_trans_reg"/>
    <property type="match status" value="1"/>
</dbReference>
<keyword evidence="3" id="KW-0804">Transcription</keyword>
<dbReference type="Proteomes" id="UP000494105">
    <property type="component" value="Unassembled WGS sequence"/>
</dbReference>
<dbReference type="PANTHER" id="PTHR30154">
    <property type="entry name" value="LEUCINE-RESPONSIVE REGULATORY PROTEIN"/>
    <property type="match status" value="1"/>
</dbReference>
<evidence type="ECO:0000256" key="1">
    <source>
        <dbReference type="ARBA" id="ARBA00023015"/>
    </source>
</evidence>
<dbReference type="GO" id="GO:0043200">
    <property type="term" value="P:response to amino acid"/>
    <property type="evidence" value="ECO:0007669"/>
    <property type="project" value="TreeGrafter"/>
</dbReference>